<name>T0YEY1_9ZZZZ</name>
<dbReference type="Pfam" id="PF00327">
    <property type="entry name" value="Ribosomal_L30"/>
    <property type="match status" value="1"/>
</dbReference>
<dbReference type="AlphaFoldDB" id="T0YEY1"/>
<dbReference type="GO" id="GO:0000463">
    <property type="term" value="P:maturation of LSU-rRNA from tricistronic rRNA transcript (SSU-rRNA, 5.8S rRNA, LSU-rRNA)"/>
    <property type="evidence" value="ECO:0007669"/>
    <property type="project" value="TreeGrafter"/>
</dbReference>
<dbReference type="SUPFAM" id="SSF55129">
    <property type="entry name" value="Ribosomal protein L30p/L7e"/>
    <property type="match status" value="1"/>
</dbReference>
<feature type="non-terminal residue" evidence="3">
    <location>
        <position position="98"/>
    </location>
</feature>
<dbReference type="Gene3D" id="3.30.1390.20">
    <property type="entry name" value="Ribosomal protein L30, ferredoxin-like fold domain"/>
    <property type="match status" value="1"/>
</dbReference>
<dbReference type="EMBL" id="AUZY01012322">
    <property type="protein sequence ID" value="EQD30407.1"/>
    <property type="molecule type" value="Genomic_DNA"/>
</dbReference>
<dbReference type="GO" id="GO:0003723">
    <property type="term" value="F:RNA binding"/>
    <property type="evidence" value="ECO:0007669"/>
    <property type="project" value="TreeGrafter"/>
</dbReference>
<sequence>MADKKIIAAIRVRGRVNVRHDIAETLERLRLKRPNNCIILSPTDSYRGMLKMCNNYIAYGEVDEDIISKLLKKVGIDSIEGADKEQLKKAMPIRLHPP</sequence>
<reference evidence="3" key="2">
    <citation type="journal article" date="2014" name="ISME J.">
        <title>Microbial stratification in low pH oxic and suboxic macroscopic growths along an acid mine drainage.</title>
        <authorList>
            <person name="Mendez-Garcia C."/>
            <person name="Mesa V."/>
            <person name="Sprenger R.R."/>
            <person name="Richter M."/>
            <person name="Diez M.S."/>
            <person name="Solano J."/>
            <person name="Bargiela R."/>
            <person name="Golyshina O.V."/>
            <person name="Manteca A."/>
            <person name="Ramos J.L."/>
            <person name="Gallego J.R."/>
            <person name="Llorente I."/>
            <person name="Martins Dos Santos V.A."/>
            <person name="Jensen O.N."/>
            <person name="Pelaez A.I."/>
            <person name="Sanchez J."/>
            <person name="Ferrer M."/>
        </authorList>
    </citation>
    <scope>NUCLEOTIDE SEQUENCE</scope>
</reference>
<dbReference type="PANTHER" id="PTHR11524">
    <property type="entry name" value="60S RIBOSOMAL PROTEIN L7"/>
    <property type="match status" value="1"/>
</dbReference>
<protein>
    <submittedName>
        <fullName evidence="3">50S ribosomal protein L30P</fullName>
    </submittedName>
</protein>
<dbReference type="PANTHER" id="PTHR11524:SF16">
    <property type="entry name" value="LARGE RIBOSOMAL SUBUNIT PROTEIN UL30"/>
    <property type="match status" value="1"/>
</dbReference>
<organism evidence="3">
    <name type="scientific">mine drainage metagenome</name>
    <dbReference type="NCBI Taxonomy" id="410659"/>
    <lineage>
        <taxon>unclassified sequences</taxon>
        <taxon>metagenomes</taxon>
        <taxon>ecological metagenomes</taxon>
    </lineage>
</organism>
<comment type="caution">
    <text evidence="3">The sequence shown here is derived from an EMBL/GenBank/DDBJ whole genome shotgun (WGS) entry which is preliminary data.</text>
</comment>
<gene>
    <name evidence="3" type="ORF">B1B_18416</name>
</gene>
<keyword evidence="3" id="KW-0689">Ribosomal protein</keyword>
<dbReference type="InterPro" id="IPR039699">
    <property type="entry name" value="Ribosomal_uL30"/>
</dbReference>
<proteinExistence type="inferred from homology"/>
<reference evidence="3" key="1">
    <citation type="submission" date="2013-08" db="EMBL/GenBank/DDBJ databases">
        <authorList>
            <person name="Mendez C."/>
            <person name="Richter M."/>
            <person name="Ferrer M."/>
            <person name="Sanchez J."/>
        </authorList>
    </citation>
    <scope>NUCLEOTIDE SEQUENCE</scope>
</reference>
<comment type="similarity">
    <text evidence="1">Belongs to the universal ribosomal protein uL30 family.</text>
</comment>
<dbReference type="GO" id="GO:0022625">
    <property type="term" value="C:cytosolic large ribosomal subunit"/>
    <property type="evidence" value="ECO:0007669"/>
    <property type="project" value="TreeGrafter"/>
</dbReference>
<feature type="domain" description="Large ribosomal subunit protein uL30-like ferredoxin-like fold" evidence="2">
    <location>
        <begin position="9"/>
        <end position="57"/>
    </location>
</feature>
<dbReference type="InterPro" id="IPR016082">
    <property type="entry name" value="Ribosomal_uL30_ferredoxin-like"/>
</dbReference>
<evidence type="ECO:0000313" key="3">
    <source>
        <dbReference type="EMBL" id="EQD30407.1"/>
    </source>
</evidence>
<keyword evidence="3" id="KW-0687">Ribonucleoprotein</keyword>
<evidence type="ECO:0000259" key="2">
    <source>
        <dbReference type="Pfam" id="PF00327"/>
    </source>
</evidence>
<evidence type="ECO:0000256" key="1">
    <source>
        <dbReference type="ARBA" id="ARBA00007594"/>
    </source>
</evidence>
<dbReference type="InterPro" id="IPR036919">
    <property type="entry name" value="Ribo_uL30_ferredoxin-like_sf"/>
</dbReference>
<dbReference type="GO" id="GO:0003735">
    <property type="term" value="F:structural constituent of ribosome"/>
    <property type="evidence" value="ECO:0007669"/>
    <property type="project" value="TreeGrafter"/>
</dbReference>
<accession>T0YEY1</accession>